<keyword evidence="1" id="KW-0694">RNA-binding</keyword>
<reference evidence="5" key="1">
    <citation type="submission" date="2017-02" db="UniProtKB">
        <authorList>
            <consortium name="WormBaseParasite"/>
        </authorList>
    </citation>
    <scope>IDENTIFICATION</scope>
</reference>
<organism evidence="5">
    <name type="scientific">Anisakis simplex</name>
    <name type="common">Herring worm</name>
    <dbReference type="NCBI Taxonomy" id="6269"/>
    <lineage>
        <taxon>Eukaryota</taxon>
        <taxon>Metazoa</taxon>
        <taxon>Ecdysozoa</taxon>
        <taxon>Nematoda</taxon>
        <taxon>Chromadorea</taxon>
        <taxon>Rhabditida</taxon>
        <taxon>Spirurina</taxon>
        <taxon>Ascaridomorpha</taxon>
        <taxon>Ascaridoidea</taxon>
        <taxon>Anisakidae</taxon>
        <taxon>Anisakis</taxon>
        <taxon>Anisakis simplex complex</taxon>
    </lineage>
</organism>
<evidence type="ECO:0000313" key="3">
    <source>
        <dbReference type="EMBL" id="VDK60112.1"/>
    </source>
</evidence>
<dbReference type="Pfam" id="PF05183">
    <property type="entry name" value="RdRP"/>
    <property type="match status" value="1"/>
</dbReference>
<dbReference type="GO" id="GO:0003968">
    <property type="term" value="F:RNA-directed RNA polymerase activity"/>
    <property type="evidence" value="ECO:0007669"/>
    <property type="project" value="UniProtKB-KW"/>
</dbReference>
<dbReference type="OrthoDB" id="6513042at2759"/>
<comment type="catalytic activity">
    <reaction evidence="1">
        <text>RNA(n) + a ribonucleoside 5'-triphosphate = RNA(n+1) + diphosphate</text>
        <dbReference type="Rhea" id="RHEA:21248"/>
        <dbReference type="Rhea" id="RHEA-COMP:14527"/>
        <dbReference type="Rhea" id="RHEA-COMP:17342"/>
        <dbReference type="ChEBI" id="CHEBI:33019"/>
        <dbReference type="ChEBI" id="CHEBI:61557"/>
        <dbReference type="ChEBI" id="CHEBI:140395"/>
        <dbReference type="EC" id="2.7.7.48"/>
    </reaction>
</comment>
<evidence type="ECO:0000313" key="4">
    <source>
        <dbReference type="Proteomes" id="UP000267096"/>
    </source>
</evidence>
<dbReference type="GO" id="GO:0030422">
    <property type="term" value="P:siRNA processing"/>
    <property type="evidence" value="ECO:0007669"/>
    <property type="project" value="TreeGrafter"/>
</dbReference>
<dbReference type="PANTHER" id="PTHR23079:SF57">
    <property type="entry name" value="RNA-DIRECTED RNA POLYMERASE"/>
    <property type="match status" value="1"/>
</dbReference>
<dbReference type="AlphaFoldDB" id="A0A0M3KAC5"/>
<dbReference type="WBParaSite" id="ASIM_0001792101-mRNA-1">
    <property type="protein sequence ID" value="ASIM_0001792101-mRNA-1"/>
    <property type="gene ID" value="ASIM_0001792101"/>
</dbReference>
<keyword evidence="1" id="KW-0696">RNA-directed RNA polymerase</keyword>
<evidence type="ECO:0000313" key="5">
    <source>
        <dbReference type="WBParaSite" id="ASIM_0001792101-mRNA-1"/>
    </source>
</evidence>
<dbReference type="GO" id="GO:0031380">
    <property type="term" value="C:nuclear RNA-directed RNA polymerase complex"/>
    <property type="evidence" value="ECO:0007669"/>
    <property type="project" value="TreeGrafter"/>
</dbReference>
<evidence type="ECO:0000256" key="1">
    <source>
        <dbReference type="RuleBase" id="RU363098"/>
    </source>
</evidence>
<keyword evidence="1" id="KW-0548">Nucleotidyltransferase</keyword>
<protein>
    <recommendedName>
        <fullName evidence="1">RNA-dependent RNA polymerase</fullName>
        <ecNumber evidence="1">2.7.7.48</ecNumber>
    </recommendedName>
</protein>
<keyword evidence="1" id="KW-0808">Transferase</keyword>
<dbReference type="EMBL" id="UYRR01033995">
    <property type="protein sequence ID" value="VDK60112.1"/>
    <property type="molecule type" value="Genomic_DNA"/>
</dbReference>
<dbReference type="Proteomes" id="UP000267096">
    <property type="component" value="Unassembled WGS sequence"/>
</dbReference>
<name>A0A0M3KAC5_ANISI</name>
<dbReference type="GO" id="GO:0003723">
    <property type="term" value="F:RNA binding"/>
    <property type="evidence" value="ECO:0007669"/>
    <property type="project" value="UniProtKB-KW"/>
</dbReference>
<dbReference type="InterPro" id="IPR057596">
    <property type="entry name" value="RDRP_core"/>
</dbReference>
<reference evidence="3 4" key="2">
    <citation type="submission" date="2018-11" db="EMBL/GenBank/DDBJ databases">
        <authorList>
            <consortium name="Pathogen Informatics"/>
        </authorList>
    </citation>
    <scope>NUCLEOTIDE SEQUENCE [LARGE SCALE GENOMIC DNA]</scope>
</reference>
<accession>A0A0M3KAC5</accession>
<proteinExistence type="inferred from homology"/>
<keyword evidence="4" id="KW-1185">Reference proteome</keyword>
<dbReference type="EC" id="2.7.7.48" evidence="1"/>
<feature type="domain" description="RDRP core" evidence="2">
    <location>
        <begin position="185"/>
        <end position="487"/>
    </location>
</feature>
<dbReference type="InterPro" id="IPR007855">
    <property type="entry name" value="RDRP"/>
</dbReference>
<sequence>MCRLYARIGLPLEFITIECIAAPVSRYVDPPVRVIGHDYRRERDLSSLSEAEINDQKQRLMTPIEPRVDKKWVDELKRRKCFGLEYFIAALISRGAVVKDQILRSEERKDGFMRKILKNFDHDREVTLETLERLLNAIDERRETPSLLATFDSIKENLQSHPDDLTKIYEKEKQGDYRRVRKVVLTPTRMLLVVPELLMGNRVLRKFDGTGDKALRIQFRDDNGEALKLNQVGQTIINVTVHNTMRRGIYISDRHFIYLASSNSQMRDSGCYFFDEGEDGKQVEEIRNQLGIFNKSNIPKLMARIGQCFTQAKLRHKHYNQTFDIIGGRDTSGEPYTFSDGCGRISVKYAEDIASDLDLGNCVPSCFQIRFRGIKGVVSVDPWLSDRTEWSQKYSVPDNREKYKRKNKLRVHFRPSQNKFHGSVEMYIEIVKYSSPTGVCLNRPFIAILDQVSAMQGYKLHCRMTDRICELLDRQLMELAEALMLENRYVNIVLMKLLLFS</sequence>
<gene>
    <name evidence="3" type="ORF">ASIM_LOCUS17323</name>
</gene>
<dbReference type="PANTHER" id="PTHR23079">
    <property type="entry name" value="RNA-DEPENDENT RNA POLYMERASE"/>
    <property type="match status" value="1"/>
</dbReference>
<evidence type="ECO:0000259" key="2">
    <source>
        <dbReference type="Pfam" id="PF05183"/>
    </source>
</evidence>
<comment type="similarity">
    <text evidence="1">Belongs to the RdRP family.</text>
</comment>